<accession>A0A8J9YRS7</accession>
<feature type="compositionally biased region" description="Low complexity" evidence="1">
    <location>
        <begin position="1339"/>
        <end position="1351"/>
    </location>
</feature>
<feature type="compositionally biased region" description="Basic and acidic residues" evidence="1">
    <location>
        <begin position="1460"/>
        <end position="1486"/>
    </location>
</feature>
<dbReference type="PANTHER" id="PTHR46299:SF4">
    <property type="entry name" value="VON WILLEBRAND FACTOR A DOMAIN-CONTAINING PROTEIN 5B1-LIKE"/>
    <property type="match status" value="1"/>
</dbReference>
<feature type="compositionally biased region" description="Polar residues" evidence="1">
    <location>
        <begin position="1488"/>
        <end position="1501"/>
    </location>
</feature>
<dbReference type="SUPFAM" id="SSF53300">
    <property type="entry name" value="vWA-like"/>
    <property type="match status" value="1"/>
</dbReference>
<feature type="region of interest" description="Disordered" evidence="1">
    <location>
        <begin position="646"/>
        <end position="674"/>
    </location>
</feature>
<dbReference type="PANTHER" id="PTHR46299">
    <property type="entry name" value="VON WILLEBRAND FACTOR A DOMAIN-CONTAINING PROTEIN 5B2-RELATED"/>
    <property type="match status" value="1"/>
</dbReference>
<dbReference type="InterPro" id="IPR013694">
    <property type="entry name" value="VIT"/>
</dbReference>
<feature type="compositionally biased region" description="Polar residues" evidence="1">
    <location>
        <begin position="1446"/>
        <end position="1456"/>
    </location>
</feature>
<dbReference type="Gene3D" id="3.40.50.410">
    <property type="entry name" value="von Willebrand factor, type A domain"/>
    <property type="match status" value="1"/>
</dbReference>
<feature type="region of interest" description="Disordered" evidence="1">
    <location>
        <begin position="1021"/>
        <end position="1057"/>
    </location>
</feature>
<dbReference type="PROSITE" id="PS50234">
    <property type="entry name" value="VWFA"/>
    <property type="match status" value="1"/>
</dbReference>
<feature type="region of interest" description="Disordered" evidence="1">
    <location>
        <begin position="1213"/>
        <end position="1291"/>
    </location>
</feature>
<evidence type="ECO:0000313" key="5">
    <source>
        <dbReference type="Proteomes" id="UP000838412"/>
    </source>
</evidence>
<name>A0A8J9YRS7_BRALA</name>
<feature type="compositionally biased region" description="Basic and acidic residues" evidence="1">
    <location>
        <begin position="850"/>
        <end position="859"/>
    </location>
</feature>
<sequence>MPGLINIHSRTRIPLQASRASACLIGYSLGLTASLTYYNDQDVPVDAMFVYPVDESCVVVGFEALVGGRTISLQLKDGPSISREATPTTSQEQFSQDDWLYRQTAFIVDEHETREIFTVNIGSLPAYETATVLVSISSEIRNGKNGALRCTLPHICTPRFRNQSFELVTSPEDQQEQPDQYKLQRGVRNGVSVLTSVGFYRFRNQSFELVTSPEDSKSSLTSTNYSMGYGTEDASFTACRNLMDIVQETAINPFPYEFEFQLEVKMPCLLAGVESPTHSIRVDADPYARNANEECLHGLGVAVPVHQTFLTFVSLLQVFVTLAEQHTYSEDVQVLLYLSDSHKPAIILEHGDMSLSGYEEYVKSRRSFKRLQREKEEKSSSNVDYLRGRLHKDLMHHAAIMLSFFPDFSSIPPRDPSKIPGNFIFILDRSGSMSGANIAGARETLLLFLKSLPTCCLFNIVSFGSSYKPMFGTSVAYTQQNVEKASADIKKMRADMGGTNILAPLQWVFSAPVTSGYPRQVFLLTDGSVSNTGTVIDLVRKNVYNTRCFALGIGPKASRSLVQGVGSAGGGASELIQEGERIQPKVVACLKRALQPCISDITVTWCPPAGIEVLQSPKCLPPLFPGDRLVAYAVLYDVLVVEPRPRDEEIEETTEGSSSTVSQSTTSDFSEATSSVNTGDLLRDIVDEISSKKKDRHENELREPVRKIRKISDLGKSASMGPRSPEREFLTEVGGEENGAHRRRGNSLEVPDLSRSNRTRKISGQGGSDIDLMMLQRMLGKLFETGGQGMEDFKVTKVRPEDQDVGPCAAQETAAKVKGDAQERSQDHPSSSDADGAGSDVGAGSDEDSNDSRTEDRQPKQNGVTPRGPLSPKSRDMSVDDFLTSVQKHCDWRRRAGKSKAVIRGLVFEEEFVYEIPFDVSEAIDPDRPTLDPEDNIWDETIHQLAARSIILDLEERLQRSEKSLPEDSPSVGPLCPETVLDEARAKIIHTSQSANIISRYTSFCAVDEDTNESLPSLLEQRLPLDKQPRSSNRRSGFSAGLGRRTSSMESEEDDSFHLQDMKGHAADSISLRSAPTSGFIAGRRRDSAVSSISMALPRRRSKRRQSSSQSKLFRSRFGSFGSRKLGGTPSARPLYKAYSSKSLTPEVVTLAILVDLQLACGAWRMDALLAKALGVSLEQLQRSNPMVTPKKVLNLACDSRICLQPFQTVKSHRITKKRQRQMKHGALKESGRRRTERSSPDQNGEQNGKTSSSDETMQVEKTNSVEAQDEEEEQEAVRRDEESRKETDKKCTEEILRLSEQIQKLSLDVERDDLYQKAHAQPKSRGRSMSVTICEFARSPTSPSNLPSNLPRRRSLSDGFGPIKPFDPEGRRMQMGHPKLEPIPSLSADGDEHRVAPKKPKRTSVCEGIITMATKEEGPKSSESENSEGHLPKDQTEADTRERTYSNTSTRSTGSVRFKNVDDPEAEGDRREGVSRWKPDSRRDSAFSVQSGASYTSEASQGDGARGSSGEESPGPEGDDNTESMAWATAVVLCWLELKCSSYLQEWELLAAKATTWLVDLSPQLPKGFDAGSVRTSAAQALVLLQSKDGKDGKVINKKTQSTRL</sequence>
<feature type="compositionally biased region" description="Basic and acidic residues" evidence="1">
    <location>
        <begin position="1227"/>
        <end position="1240"/>
    </location>
</feature>
<dbReference type="Proteomes" id="UP000838412">
    <property type="component" value="Chromosome 11"/>
</dbReference>
<feature type="compositionally biased region" description="Low complexity" evidence="1">
    <location>
        <begin position="655"/>
        <end position="670"/>
    </location>
</feature>
<feature type="compositionally biased region" description="Basic and acidic residues" evidence="1">
    <location>
        <begin position="815"/>
        <end position="827"/>
    </location>
</feature>
<feature type="domain" description="VWFA" evidence="2">
    <location>
        <begin position="422"/>
        <end position="598"/>
    </location>
</feature>
<feature type="compositionally biased region" description="Basic residues" evidence="1">
    <location>
        <begin position="1213"/>
        <end position="1226"/>
    </location>
</feature>
<organism evidence="4 5">
    <name type="scientific">Branchiostoma lanceolatum</name>
    <name type="common">Common lancelet</name>
    <name type="synonym">Amphioxus lanceolatum</name>
    <dbReference type="NCBI Taxonomy" id="7740"/>
    <lineage>
        <taxon>Eukaryota</taxon>
        <taxon>Metazoa</taxon>
        <taxon>Chordata</taxon>
        <taxon>Cephalochordata</taxon>
        <taxon>Leptocardii</taxon>
        <taxon>Amphioxiformes</taxon>
        <taxon>Branchiostomatidae</taxon>
        <taxon>Branchiostoma</taxon>
    </lineage>
</organism>
<feature type="compositionally biased region" description="Polar residues" evidence="1">
    <location>
        <begin position="1241"/>
        <end position="1265"/>
    </location>
</feature>
<feature type="compositionally biased region" description="Low complexity" evidence="1">
    <location>
        <begin position="831"/>
        <end position="844"/>
    </location>
</feature>
<evidence type="ECO:0000313" key="4">
    <source>
        <dbReference type="EMBL" id="CAH1239422.1"/>
    </source>
</evidence>
<feature type="region of interest" description="Disordered" evidence="1">
    <location>
        <begin position="1335"/>
        <end position="1523"/>
    </location>
</feature>
<evidence type="ECO:0000259" key="2">
    <source>
        <dbReference type="PROSITE" id="PS50234"/>
    </source>
</evidence>
<feature type="compositionally biased region" description="Basic and acidic residues" evidence="1">
    <location>
        <begin position="1415"/>
        <end position="1445"/>
    </location>
</feature>
<feature type="domain" description="VIT" evidence="3">
    <location>
        <begin position="1"/>
        <end position="138"/>
    </location>
</feature>
<reference evidence="4" key="1">
    <citation type="submission" date="2022-01" db="EMBL/GenBank/DDBJ databases">
        <authorList>
            <person name="Braso-Vives M."/>
        </authorList>
    </citation>
    <scope>NUCLEOTIDE SEQUENCE</scope>
</reference>
<proteinExistence type="predicted"/>
<dbReference type="InterPro" id="IPR052627">
    <property type="entry name" value="VWA_domain-containing"/>
</dbReference>
<protein>
    <submittedName>
        <fullName evidence="4">VWA5B1 protein</fullName>
    </submittedName>
</protein>
<evidence type="ECO:0000259" key="3">
    <source>
        <dbReference type="PROSITE" id="PS51468"/>
    </source>
</evidence>
<feature type="compositionally biased region" description="Basic and acidic residues" evidence="1">
    <location>
        <begin position="1276"/>
        <end position="1291"/>
    </location>
</feature>
<feature type="region of interest" description="Disordered" evidence="1">
    <location>
        <begin position="798"/>
        <end position="878"/>
    </location>
</feature>
<dbReference type="EMBL" id="OV696696">
    <property type="protein sequence ID" value="CAH1239422.1"/>
    <property type="molecule type" value="Genomic_DNA"/>
</dbReference>
<feature type="region of interest" description="Disordered" evidence="1">
    <location>
        <begin position="736"/>
        <end position="767"/>
    </location>
</feature>
<dbReference type="InterPro" id="IPR036465">
    <property type="entry name" value="vWFA_dom_sf"/>
</dbReference>
<keyword evidence="5" id="KW-1185">Reference proteome</keyword>
<dbReference type="OrthoDB" id="1729737at2759"/>
<dbReference type="Pfam" id="PF13768">
    <property type="entry name" value="VWA_3"/>
    <property type="match status" value="1"/>
</dbReference>
<evidence type="ECO:0000256" key="1">
    <source>
        <dbReference type="SAM" id="MobiDB-lite"/>
    </source>
</evidence>
<gene>
    <name evidence="4" type="primary">VWA5B1</name>
    <name evidence="4" type="ORF">BLAG_LOCUS3735</name>
</gene>
<dbReference type="InterPro" id="IPR002035">
    <property type="entry name" value="VWF_A"/>
</dbReference>
<dbReference type="PROSITE" id="PS51468">
    <property type="entry name" value="VIT"/>
    <property type="match status" value="1"/>
</dbReference>
<dbReference type="Pfam" id="PF13757">
    <property type="entry name" value="VIT_2"/>
    <property type="match status" value="1"/>
</dbReference>
<feature type="region of interest" description="Disordered" evidence="1">
    <location>
        <begin position="1092"/>
        <end position="1113"/>
    </location>
</feature>
<dbReference type="SMART" id="SM00327">
    <property type="entry name" value="VWA"/>
    <property type="match status" value="1"/>
</dbReference>